<proteinExistence type="predicted"/>
<gene>
    <name evidence="2" type="ordered locus">MTBMA_c11250</name>
</gene>
<dbReference type="SMART" id="SM00530">
    <property type="entry name" value="HTH_XRE"/>
    <property type="match status" value="1"/>
</dbReference>
<dbReference type="Pfam" id="PF01381">
    <property type="entry name" value="HTH_3"/>
    <property type="match status" value="1"/>
</dbReference>
<feature type="domain" description="HTH cro/C1-type" evidence="1">
    <location>
        <begin position="75"/>
        <end position="129"/>
    </location>
</feature>
<dbReference type="SUPFAM" id="SSF47413">
    <property type="entry name" value="lambda repressor-like DNA-binding domains"/>
    <property type="match status" value="1"/>
</dbReference>
<dbReference type="GeneID" id="92393735"/>
<evidence type="ECO:0000313" key="2">
    <source>
        <dbReference type="EMBL" id="ADL58719.1"/>
    </source>
</evidence>
<dbReference type="InterPro" id="IPR001387">
    <property type="entry name" value="Cro/C1-type_HTH"/>
</dbReference>
<dbReference type="GO" id="GO:0003677">
    <property type="term" value="F:DNA binding"/>
    <property type="evidence" value="ECO:0007669"/>
    <property type="project" value="InterPro"/>
</dbReference>
<dbReference type="PaxDb" id="79929-MTBMA_c11250"/>
<dbReference type="OrthoDB" id="11138at2157"/>
<dbReference type="EMBL" id="CP001710">
    <property type="protein sequence ID" value="ADL58719.1"/>
    <property type="molecule type" value="Genomic_DNA"/>
</dbReference>
<dbReference type="CDD" id="cd00093">
    <property type="entry name" value="HTH_XRE"/>
    <property type="match status" value="1"/>
</dbReference>
<dbReference type="KEGG" id="mmg:MTBMA_c11250"/>
<reference evidence="2 3" key="2">
    <citation type="journal article" date="2010" name="J. Bacteriol.">
        <title>Complete genome sequence of Methanothermobacter marburgensis, a methanoarchaeon model organism.</title>
        <authorList>
            <person name="Liesegang H."/>
            <person name="Kaster A.K."/>
            <person name="Wiezer A."/>
            <person name="Goenrich M."/>
            <person name="Wollherr A."/>
            <person name="Seedorf H."/>
            <person name="Gottschalk G."/>
            <person name="Thauer R.K."/>
        </authorList>
    </citation>
    <scope>NUCLEOTIDE SEQUENCE [LARGE SCALE GENOMIC DNA]</scope>
    <source>
        <strain evidence="3">ATCC BAA-927 / DSM 2133 / JCM 14651 / NBRC 100331 / OCM 82 / Marburg</strain>
    </source>
</reference>
<dbReference type="Proteomes" id="UP000000345">
    <property type="component" value="Chromosome"/>
</dbReference>
<dbReference type="PROSITE" id="PS50943">
    <property type="entry name" value="HTH_CROC1"/>
    <property type="match status" value="1"/>
</dbReference>
<dbReference type="NCBIfam" id="TIGR00270">
    <property type="entry name" value="multiprotein bridging factor aMBF1"/>
    <property type="match status" value="1"/>
</dbReference>
<evidence type="ECO:0000313" key="3">
    <source>
        <dbReference type="Proteomes" id="UP000000345"/>
    </source>
</evidence>
<keyword evidence="3" id="KW-1185">Reference proteome</keyword>
<dbReference type="RefSeq" id="WP_013295941.1">
    <property type="nucleotide sequence ID" value="NC_014408.1"/>
</dbReference>
<organism evidence="2 3">
    <name type="scientific">Methanothermobacter marburgensis (strain ATCC BAA-927 / DSM 2133 / JCM 14651 / NBRC 100331 / OCM 82 / Marburg)</name>
    <name type="common">Methanobacterium thermoautotrophicum</name>
    <dbReference type="NCBI Taxonomy" id="79929"/>
    <lineage>
        <taxon>Archaea</taxon>
        <taxon>Methanobacteriati</taxon>
        <taxon>Methanobacteriota</taxon>
        <taxon>Methanomada group</taxon>
        <taxon>Methanobacteria</taxon>
        <taxon>Methanobacteriales</taxon>
        <taxon>Methanobacteriaceae</taxon>
        <taxon>Methanothermobacter</taxon>
    </lineage>
</organism>
<dbReference type="GeneID" id="9704833"/>
<dbReference type="Gene3D" id="1.10.260.40">
    <property type="entry name" value="lambda repressor-like DNA-binding domains"/>
    <property type="match status" value="1"/>
</dbReference>
<dbReference type="InterPro" id="IPR004451">
    <property type="entry name" value="MJ0586"/>
</dbReference>
<accession>D9PWX1</accession>
<sequence length="157" mass="18054">MRCEICGKKIVGKPVKTKIDSSVMDVCRECSKFGKIIREPSRPRPTKAGVRRAPKRSRRPMETLYEVVEGYGEIIRAERESRGWSREDLAERINEKVSVINRIESERMEPDIKLARKLEKLLKIKILEKFEAGEEERIEVGGFRGATIGDIARIKRG</sequence>
<name>D9PWX1_METTM</name>
<dbReference type="AlphaFoldDB" id="D9PWX1"/>
<evidence type="ECO:0000259" key="1">
    <source>
        <dbReference type="PROSITE" id="PS50943"/>
    </source>
</evidence>
<dbReference type="InterPro" id="IPR010982">
    <property type="entry name" value="Lambda_DNA-bd_dom_sf"/>
</dbReference>
<protein>
    <submittedName>
        <fullName evidence="2">Predicted transcriptional regulator</fullName>
    </submittedName>
</protein>
<reference key="1">
    <citation type="submission" date="2009-08" db="EMBL/GenBank/DDBJ databases">
        <title>The genome sequence of Methanothermobacter marburgensis.</title>
        <authorList>
            <person name="Kaster A."/>
            <person name="Seedorf H."/>
            <person name="Goenrich M."/>
            <person name="Wiezer A."/>
            <person name="Liesegang H."/>
            <person name="Thauer R."/>
            <person name="Gottschalk G."/>
        </authorList>
    </citation>
    <scope>NUCLEOTIDE SEQUENCE</scope>
    <source>
        <strain>Marburg</strain>
    </source>
</reference>
<dbReference type="STRING" id="79929.MTBMA_c11250"/>
<dbReference type="PATRIC" id="fig|79929.8.peg.1096"/>
<dbReference type="HOGENOM" id="CLU_130237_0_0_2"/>